<evidence type="ECO:0000313" key="3">
    <source>
        <dbReference type="Proteomes" id="UP001595872"/>
    </source>
</evidence>
<organism evidence="2 3">
    <name type="scientific">Actinomadura gamaensis</name>
    <dbReference type="NCBI Taxonomy" id="1763541"/>
    <lineage>
        <taxon>Bacteria</taxon>
        <taxon>Bacillati</taxon>
        <taxon>Actinomycetota</taxon>
        <taxon>Actinomycetes</taxon>
        <taxon>Streptosporangiales</taxon>
        <taxon>Thermomonosporaceae</taxon>
        <taxon>Actinomadura</taxon>
    </lineage>
</organism>
<dbReference type="RefSeq" id="WP_378252451.1">
    <property type="nucleotide sequence ID" value="NZ_JBHSIT010000001.1"/>
</dbReference>
<comment type="caution">
    <text evidence="2">The sequence shown here is derived from an EMBL/GenBank/DDBJ whole genome shotgun (WGS) entry which is preliminary data.</text>
</comment>
<keyword evidence="3" id="KW-1185">Reference proteome</keyword>
<feature type="compositionally biased region" description="Low complexity" evidence="1">
    <location>
        <begin position="30"/>
        <end position="40"/>
    </location>
</feature>
<feature type="region of interest" description="Disordered" evidence="1">
    <location>
        <begin position="1"/>
        <end position="53"/>
    </location>
</feature>
<evidence type="ECO:0000256" key="1">
    <source>
        <dbReference type="SAM" id="MobiDB-lite"/>
    </source>
</evidence>
<evidence type="ECO:0000313" key="2">
    <source>
        <dbReference type="EMBL" id="MFC4906769.1"/>
    </source>
</evidence>
<protein>
    <submittedName>
        <fullName evidence="2">Uncharacterized protein</fullName>
    </submittedName>
</protein>
<accession>A0ABV9TT51</accession>
<dbReference type="EMBL" id="JBHSIT010000001">
    <property type="protein sequence ID" value="MFC4906769.1"/>
    <property type="molecule type" value="Genomic_DNA"/>
</dbReference>
<gene>
    <name evidence="2" type="ORF">ACFPCY_05525</name>
</gene>
<dbReference type="Proteomes" id="UP001595872">
    <property type="component" value="Unassembled WGS sequence"/>
</dbReference>
<proteinExistence type="predicted"/>
<reference evidence="3" key="1">
    <citation type="journal article" date="2019" name="Int. J. Syst. Evol. Microbiol.">
        <title>The Global Catalogue of Microorganisms (GCM) 10K type strain sequencing project: providing services to taxonomists for standard genome sequencing and annotation.</title>
        <authorList>
            <consortium name="The Broad Institute Genomics Platform"/>
            <consortium name="The Broad Institute Genome Sequencing Center for Infectious Disease"/>
            <person name="Wu L."/>
            <person name="Ma J."/>
        </authorList>
    </citation>
    <scope>NUCLEOTIDE SEQUENCE [LARGE SCALE GENOMIC DNA]</scope>
    <source>
        <strain evidence="3">KLKA75</strain>
    </source>
</reference>
<sequence>MRQIRSADPWSAFLRPPGRQFETYGGGGPRAAAEPGADRVGAGRDGDPDEPDLSEACRRVLARLAESGRPQSLEQLQHGTGLGLLEIADAVESLRDRGLVTVEREIDEIVRLAPPADR</sequence>
<name>A0ABV9TT51_9ACTN</name>